<sequence>MSRRKQLKPRAFLKLGETAEDCEDPLSLLDPKEELLSETESMESDKADGQSCKDMKTKDTHPSLVASPTTTTAATTTTAVVSSVDKIVTTNNNNGHITENHTHGSAANKDEMTKLAIEIVEECVEKECSSLKDQTIQKDEKEDVDGEDMGDEDDDDPNELDDLEDDYMDEDLLSLDSYYSDMYSTHTSSSYSPSISDGTLTPNSLHHHQHLPVPSHLAFAASSYDDDALLQSQQCLSKAKTNGTTDAADYDGEANSEKANKNDTNPNAAENTVDNGNTKLAEGGDGREQTQHQTHPRQHHHHHHHHHPGQHLKRNGRHHRYAEHALRIPSKLRKIERDSAEVGNGSGANALKFDKLTSDGIKGGSAGADGSYQCQFCDKSFPRLGYLKKHEQSHAEHLPFKCDYCARLFKHKRSRDRHTKLHTGDRRYRCPHCEAAFSRSDHLKIHMKTHDNQKPFQCTICNRGYNTAAALTSHMQNHKKQAALLAAGGNPQALNYSPRSTGSASSNGSLQKRRYALAVGGDHSPSRLEFGKRGRSSSSNVLKCTFCSKSDFSTVEQLNTHLQCQHEKELVHSMTPPSNPVPAEGSNFQMACEYCTMKFSNIAAMFQHMRSAHVDRLTSPNSYFEHFNRLAASGTFSPPLLTGQPLRSSTSADDSSIKEEQHPTSPKSLDTSARQSEDEPTDLSQNNRRSITPSTTPQKSPHDNAPAEKPGVFLCNQCNAGLPDFESFRNHLKSHIAQGLNLVCHHCGLMLREQSEFERHVISHFLITSSEYNCSSSCQKSFGKPEELQKHLIDHHAITMYKCGLCSEMFETKVAIQVHFACAHSAETKLFRCSACMDVFRSENDFNIHVKSRHQAVNNNPPPVNSLQCMFCRTVCSSDLEMQFHLAAHARQFRCPSCPETFHVEFLLDRHMQTHHGGMERPPATPKDTFEEHSPPVVGNALSPMNSLYVNALFGKGPIMPLTAQNNNNSILDYNVAFASHLNKGLFPNAAAAAANKFYNPLQIDTNAMKHSALMYGLSQRYFDTNRTVMEMYQQQQQQQQQHHLQENTKAGGNYFISPKQPANAPHLSATESHVRNELSASPSTGFSCGICERNDFRTESEVHSHRKIVHNLKTGVSLKCAYCSGNFKSRSELEHHMKTCHNSTGKHKCLICDEIFPSPAILAEHKLQHSKVGQSGRCSHCSKPLSDVSAFKAHLADHNTEGQMPVQCICCRQTLHSEFEIGLHAKFHVKASNVSENVCALCLEPISNSPSEAKVCEKCCRKHNLNNKFKQQREHFEQRTNSDARQYVANRCNLCKMILPHPQKLQEHLVEHTFAGCEDRGFNCYICSSVFTAPGGLLSHMLDHGTNSKPYDCNLCPEKFYFRAELDHHLIDHDIREISPLKNECESVSTQQDRTTASETNNAEAVRSENIQLLNEVKQEIIESDQTNQAEDDEYIEVEKLHDSNNQVSTNREEDADDVKKSPENSQENIAS</sequence>
<feature type="compositionally biased region" description="Polar residues" evidence="6">
    <location>
        <begin position="262"/>
        <end position="278"/>
    </location>
</feature>
<proteinExistence type="predicted"/>
<dbReference type="SMART" id="SM00355">
    <property type="entry name" value="ZnF_C2H2"/>
    <property type="match status" value="21"/>
</dbReference>
<dbReference type="RefSeq" id="XP_019893919.2">
    <property type="nucleotide sequence ID" value="XM_020038360.2"/>
</dbReference>
<feature type="domain" description="C2H2-type" evidence="7">
    <location>
        <begin position="831"/>
        <end position="859"/>
    </location>
</feature>
<feature type="compositionally biased region" description="Basic and acidic residues" evidence="6">
    <location>
        <begin position="128"/>
        <end position="141"/>
    </location>
</feature>
<feature type="compositionally biased region" description="Basic residues" evidence="6">
    <location>
        <begin position="294"/>
        <end position="318"/>
    </location>
</feature>
<feature type="domain" description="C2H2-type" evidence="7">
    <location>
        <begin position="772"/>
        <end position="795"/>
    </location>
</feature>
<evidence type="ECO:0000256" key="2">
    <source>
        <dbReference type="ARBA" id="ARBA00022737"/>
    </source>
</evidence>
<feature type="region of interest" description="Disordered" evidence="6">
    <location>
        <begin position="1423"/>
        <end position="1473"/>
    </location>
</feature>
<keyword evidence="2" id="KW-0677">Repeat</keyword>
<feature type="domain" description="C2H2-type" evidence="7">
    <location>
        <begin position="590"/>
        <end position="618"/>
    </location>
</feature>
<protein>
    <submittedName>
        <fullName evidence="9">Zinc finger protein 423 homolog isoform X1</fullName>
    </submittedName>
</protein>
<feature type="domain" description="C2H2-type" evidence="7">
    <location>
        <begin position="428"/>
        <end position="455"/>
    </location>
</feature>
<dbReference type="OrthoDB" id="10014897at2759"/>
<feature type="domain" description="C2H2-type" evidence="7">
    <location>
        <begin position="1323"/>
        <end position="1351"/>
    </location>
</feature>
<keyword evidence="3 5" id="KW-0863">Zinc-finger</keyword>
<feature type="domain" description="C2H2-type" evidence="7">
    <location>
        <begin position="893"/>
        <end position="920"/>
    </location>
</feature>
<dbReference type="Pfam" id="PF00096">
    <property type="entry name" value="zf-C2H2"/>
    <property type="match status" value="3"/>
</dbReference>
<dbReference type="Proteomes" id="UP001652621">
    <property type="component" value="Unplaced"/>
</dbReference>
<feature type="region of interest" description="Disordered" evidence="6">
    <location>
        <begin position="128"/>
        <end position="164"/>
    </location>
</feature>
<feature type="region of interest" description="Disordered" evidence="6">
    <location>
        <begin position="32"/>
        <end position="70"/>
    </location>
</feature>
<feature type="region of interest" description="Disordered" evidence="6">
    <location>
        <begin position="635"/>
        <end position="708"/>
    </location>
</feature>
<evidence type="ECO:0000313" key="9">
    <source>
        <dbReference type="RefSeq" id="XP_019893919.2"/>
    </source>
</evidence>
<feature type="region of interest" description="Disordered" evidence="6">
    <location>
        <begin position="241"/>
        <end position="318"/>
    </location>
</feature>
<feature type="region of interest" description="Disordered" evidence="6">
    <location>
        <begin position="1385"/>
        <end position="1404"/>
    </location>
</feature>
<evidence type="ECO:0000256" key="6">
    <source>
        <dbReference type="SAM" id="MobiDB-lite"/>
    </source>
</evidence>
<feature type="compositionally biased region" description="Acidic residues" evidence="6">
    <location>
        <begin position="142"/>
        <end position="164"/>
    </location>
</feature>
<evidence type="ECO:0000256" key="4">
    <source>
        <dbReference type="ARBA" id="ARBA00022833"/>
    </source>
</evidence>
<feature type="compositionally biased region" description="Low complexity" evidence="6">
    <location>
        <begin position="184"/>
        <end position="199"/>
    </location>
</feature>
<dbReference type="VEuPathDB" id="VectorBase:MDOMA2_011527"/>
<accession>A0A9J7DKK1</accession>
<evidence type="ECO:0000256" key="3">
    <source>
        <dbReference type="ARBA" id="ARBA00022771"/>
    </source>
</evidence>
<feature type="compositionally biased region" description="Polar residues" evidence="6">
    <location>
        <begin position="682"/>
        <end position="699"/>
    </location>
</feature>
<dbReference type="InterPro" id="IPR013087">
    <property type="entry name" value="Znf_C2H2_type"/>
</dbReference>
<feature type="compositionally biased region" description="Polar residues" evidence="6">
    <location>
        <begin position="663"/>
        <end position="674"/>
    </location>
</feature>
<dbReference type="GO" id="GO:0005634">
    <property type="term" value="C:nucleus"/>
    <property type="evidence" value="ECO:0007669"/>
    <property type="project" value="UniProtKB-SubCell"/>
</dbReference>
<feature type="domain" description="C2H2-type" evidence="7">
    <location>
        <begin position="372"/>
        <end position="399"/>
    </location>
</feature>
<gene>
    <name evidence="9" type="primary">LOC101888960</name>
</gene>
<feature type="region of interest" description="Disordered" evidence="6">
    <location>
        <begin position="184"/>
        <end position="208"/>
    </location>
</feature>
<dbReference type="PANTHER" id="PTHR24379">
    <property type="entry name" value="KRAB AND ZINC FINGER DOMAIN-CONTAINING"/>
    <property type="match status" value="1"/>
</dbReference>
<feature type="domain" description="C2H2-type" evidence="7">
    <location>
        <begin position="1119"/>
        <end position="1147"/>
    </location>
</feature>
<feature type="domain" description="C2H2-type" evidence="7">
    <location>
        <begin position="456"/>
        <end position="483"/>
    </location>
</feature>
<feature type="compositionally biased region" description="Basic and acidic residues" evidence="6">
    <location>
        <begin position="43"/>
        <end position="61"/>
    </location>
</feature>
<keyword evidence="4" id="KW-0862">Zinc</keyword>
<evidence type="ECO:0000259" key="7">
    <source>
        <dbReference type="PROSITE" id="PS50157"/>
    </source>
</evidence>
<dbReference type="PANTHER" id="PTHR24379:SF121">
    <property type="entry name" value="C2H2-TYPE DOMAIN-CONTAINING PROTEIN"/>
    <property type="match status" value="1"/>
</dbReference>
<evidence type="ECO:0000256" key="5">
    <source>
        <dbReference type="PROSITE-ProRule" id="PRU00042"/>
    </source>
</evidence>
<evidence type="ECO:0000256" key="1">
    <source>
        <dbReference type="ARBA" id="ARBA00022723"/>
    </source>
</evidence>
<dbReference type="Gene3D" id="3.30.160.60">
    <property type="entry name" value="Classic Zinc Finger"/>
    <property type="match status" value="10"/>
</dbReference>
<reference evidence="9" key="1">
    <citation type="submission" date="2025-08" db="UniProtKB">
        <authorList>
            <consortium name="RefSeq"/>
        </authorList>
    </citation>
    <scope>IDENTIFICATION</scope>
    <source>
        <strain evidence="9">Aabys</strain>
        <tissue evidence="9">Whole body</tissue>
    </source>
</reference>
<keyword evidence="8" id="KW-1185">Reference proteome</keyword>
<feature type="domain" description="C2H2-type" evidence="7">
    <location>
        <begin position="801"/>
        <end position="829"/>
    </location>
</feature>
<dbReference type="InterPro" id="IPR036236">
    <property type="entry name" value="Znf_C2H2_sf"/>
</dbReference>
<feature type="domain" description="C2H2-type" evidence="7">
    <location>
        <begin position="400"/>
        <end position="427"/>
    </location>
</feature>
<dbReference type="KEGG" id="mde:101888960"/>
<keyword evidence="1" id="KW-0479">Metal-binding</keyword>
<dbReference type="PROSITE" id="PS00028">
    <property type="entry name" value="ZINC_FINGER_C2H2_1"/>
    <property type="match status" value="14"/>
</dbReference>
<organism evidence="8 9">
    <name type="scientific">Musca domestica</name>
    <name type="common">House fly</name>
    <dbReference type="NCBI Taxonomy" id="7370"/>
    <lineage>
        <taxon>Eukaryota</taxon>
        <taxon>Metazoa</taxon>
        <taxon>Ecdysozoa</taxon>
        <taxon>Arthropoda</taxon>
        <taxon>Hexapoda</taxon>
        <taxon>Insecta</taxon>
        <taxon>Pterygota</taxon>
        <taxon>Neoptera</taxon>
        <taxon>Endopterygota</taxon>
        <taxon>Diptera</taxon>
        <taxon>Brachycera</taxon>
        <taxon>Muscomorpha</taxon>
        <taxon>Muscoidea</taxon>
        <taxon>Muscidae</taxon>
        <taxon>Musca</taxon>
    </lineage>
</organism>
<dbReference type="PROSITE" id="PS50157">
    <property type="entry name" value="ZINC_FINGER_C2H2_2"/>
    <property type="match status" value="11"/>
</dbReference>
<name>A0A9J7DKK1_MUSDO</name>
<feature type="compositionally biased region" description="Polar residues" evidence="6">
    <location>
        <begin position="645"/>
        <end position="654"/>
    </location>
</feature>
<feature type="compositionally biased region" description="Polar residues" evidence="6">
    <location>
        <begin position="1387"/>
        <end position="1404"/>
    </location>
</feature>
<dbReference type="SUPFAM" id="SSF57667">
    <property type="entry name" value="beta-beta-alpha zinc fingers"/>
    <property type="match status" value="5"/>
</dbReference>
<evidence type="ECO:0000313" key="8">
    <source>
        <dbReference type="Proteomes" id="UP001652621"/>
    </source>
</evidence>
<dbReference type="GeneID" id="101888960"/>
<dbReference type="GO" id="GO:0008270">
    <property type="term" value="F:zinc ion binding"/>
    <property type="evidence" value="ECO:0007669"/>
    <property type="project" value="UniProtKB-KW"/>
</dbReference>